<evidence type="ECO:0000313" key="6">
    <source>
        <dbReference type="RefSeq" id="XP_013381710.1"/>
    </source>
</evidence>
<protein>
    <submittedName>
        <fullName evidence="6">C-type lectin domain family 4 member K</fullName>
    </submittedName>
</protein>
<dbReference type="CDD" id="cd00037">
    <property type="entry name" value="CLECT"/>
    <property type="match status" value="1"/>
</dbReference>
<dbReference type="InParanoid" id="A0A1S3H6G5"/>
<dbReference type="PROSITE" id="PS50041">
    <property type="entry name" value="C_TYPE_LECTIN_2"/>
    <property type="match status" value="1"/>
</dbReference>
<evidence type="ECO:0000256" key="1">
    <source>
        <dbReference type="ARBA" id="ARBA00023157"/>
    </source>
</evidence>
<evidence type="ECO:0000313" key="5">
    <source>
        <dbReference type="Proteomes" id="UP000085678"/>
    </source>
</evidence>
<accession>A0A1S3H6G5</accession>
<dbReference type="InterPro" id="IPR016187">
    <property type="entry name" value="CTDL_fold"/>
</dbReference>
<organism evidence="5 6">
    <name type="scientific">Lingula anatina</name>
    <name type="common">Brachiopod</name>
    <name type="synonym">Lingula unguis</name>
    <dbReference type="NCBI Taxonomy" id="7574"/>
    <lineage>
        <taxon>Eukaryota</taxon>
        <taxon>Metazoa</taxon>
        <taxon>Spiralia</taxon>
        <taxon>Lophotrochozoa</taxon>
        <taxon>Brachiopoda</taxon>
        <taxon>Linguliformea</taxon>
        <taxon>Lingulata</taxon>
        <taxon>Lingulida</taxon>
        <taxon>Linguloidea</taxon>
        <taxon>Lingulidae</taxon>
        <taxon>Lingula</taxon>
    </lineage>
</organism>
<keyword evidence="1" id="KW-1015">Disulfide bond</keyword>
<dbReference type="PANTHER" id="PTHR22803">
    <property type="entry name" value="MANNOSE, PHOSPHOLIPASE, LECTIN RECEPTOR RELATED"/>
    <property type="match status" value="1"/>
</dbReference>
<evidence type="ECO:0000256" key="2">
    <source>
        <dbReference type="SAM" id="Coils"/>
    </source>
</evidence>
<dbReference type="InterPro" id="IPR016186">
    <property type="entry name" value="C-type_lectin-like/link_sf"/>
</dbReference>
<dbReference type="KEGG" id="lak:106152614"/>
<dbReference type="Pfam" id="PF00059">
    <property type="entry name" value="Lectin_C"/>
    <property type="match status" value="1"/>
</dbReference>
<sequence>MLLLTFLFIAIFQTGHGQIVPSTGHQPADHTSLLLQVQNYLLQLQSSAADQKQSLMDIQASVADLKSKDAQIEKNLTQQDTTTSSQLQFLQQQLASAGDQTANLTTQLKKLETIMNALQMKNSDQQILINTAKSSLDVLSSNISSISSRLSNQVISIKSLGSSMKQLEASVKNTEIQNGELKNKTAALKLENALLKKRMDLLIKLDGFVAYQSSWYKYISQPAPWHKAEELCQLIHPQAHLADILSQAENDFILGLAPTGTNEVFVGGHDIVKEGVWKWTTGQQLTYTKWNNGEPNSYKGMEEDCILMMVNAGGAWNDDSCDKSYSFVCKIKG</sequence>
<feature type="chain" id="PRO_5010266345" evidence="3">
    <location>
        <begin position="18"/>
        <end position="333"/>
    </location>
</feature>
<dbReference type="PRINTS" id="PR01504">
    <property type="entry name" value="PNCREATITSAP"/>
</dbReference>
<dbReference type="InterPro" id="IPR018378">
    <property type="entry name" value="C-type_lectin_CS"/>
</dbReference>
<evidence type="ECO:0000256" key="3">
    <source>
        <dbReference type="SAM" id="SignalP"/>
    </source>
</evidence>
<keyword evidence="2" id="KW-0175">Coiled coil</keyword>
<dbReference type="SUPFAM" id="SSF57997">
    <property type="entry name" value="Tropomyosin"/>
    <property type="match status" value="1"/>
</dbReference>
<dbReference type="Gene3D" id="3.10.100.10">
    <property type="entry name" value="Mannose-Binding Protein A, subunit A"/>
    <property type="match status" value="1"/>
</dbReference>
<keyword evidence="5" id="KW-1185">Reference proteome</keyword>
<dbReference type="SMART" id="SM00034">
    <property type="entry name" value="CLECT"/>
    <property type="match status" value="1"/>
</dbReference>
<gene>
    <name evidence="6" type="primary">LOC106152614</name>
</gene>
<reference evidence="6" key="1">
    <citation type="submission" date="2025-08" db="UniProtKB">
        <authorList>
            <consortium name="RefSeq"/>
        </authorList>
    </citation>
    <scope>IDENTIFICATION</scope>
    <source>
        <tissue evidence="6">Gonads</tissue>
    </source>
</reference>
<keyword evidence="3" id="KW-0732">Signal</keyword>
<dbReference type="PROSITE" id="PS00615">
    <property type="entry name" value="C_TYPE_LECTIN_1"/>
    <property type="match status" value="1"/>
</dbReference>
<feature type="coiled-coil region" evidence="2">
    <location>
        <begin position="157"/>
        <end position="191"/>
    </location>
</feature>
<feature type="domain" description="C-type lectin" evidence="4">
    <location>
        <begin position="211"/>
        <end position="330"/>
    </location>
</feature>
<dbReference type="AlphaFoldDB" id="A0A1S3H6G5"/>
<name>A0A1S3H6G5_LINAN</name>
<dbReference type="InterPro" id="IPR050111">
    <property type="entry name" value="C-type_lectin/snaclec_domain"/>
</dbReference>
<proteinExistence type="predicted"/>
<dbReference type="OMA" id="INFRARV"/>
<dbReference type="Proteomes" id="UP000085678">
    <property type="component" value="Unplaced"/>
</dbReference>
<dbReference type="RefSeq" id="XP_013381710.1">
    <property type="nucleotide sequence ID" value="XM_013526256.1"/>
</dbReference>
<dbReference type="SUPFAM" id="SSF56436">
    <property type="entry name" value="C-type lectin-like"/>
    <property type="match status" value="1"/>
</dbReference>
<dbReference type="InterPro" id="IPR001304">
    <property type="entry name" value="C-type_lectin-like"/>
</dbReference>
<dbReference type="GeneID" id="106152614"/>
<feature type="signal peptide" evidence="3">
    <location>
        <begin position="1"/>
        <end position="17"/>
    </location>
</feature>
<evidence type="ECO:0000259" key="4">
    <source>
        <dbReference type="PROSITE" id="PS50041"/>
    </source>
</evidence>
<dbReference type="OrthoDB" id="6162243at2759"/>